<evidence type="ECO:0000313" key="2">
    <source>
        <dbReference type="EMBL" id="GBP17600.1"/>
    </source>
</evidence>
<comment type="caution">
    <text evidence="2">The sequence shown here is derived from an EMBL/GenBank/DDBJ whole genome shotgun (WGS) entry which is preliminary data.</text>
</comment>
<dbReference type="AlphaFoldDB" id="A0A4C1TUC7"/>
<accession>A0A4C1TUC7</accession>
<evidence type="ECO:0000313" key="3">
    <source>
        <dbReference type="Proteomes" id="UP000299102"/>
    </source>
</evidence>
<dbReference type="Proteomes" id="UP000299102">
    <property type="component" value="Unassembled WGS sequence"/>
</dbReference>
<feature type="transmembrane region" description="Helical" evidence="1">
    <location>
        <begin position="85"/>
        <end position="107"/>
    </location>
</feature>
<protein>
    <submittedName>
        <fullName evidence="2">Uncharacterized protein</fullName>
    </submittedName>
</protein>
<gene>
    <name evidence="2" type="ORF">EVAR_12307_1</name>
</gene>
<keyword evidence="1" id="KW-0472">Membrane</keyword>
<keyword evidence="1" id="KW-0812">Transmembrane</keyword>
<sequence>MLLILPYAPKLKFDKGPFLSLVSDPGRRPSTATTEDISAVRLMIETNKRVAYYQIRTSLGIGRERDPSPQREKENKSVPGAEERLLLPICLLSYSLLTIVCLIKTLACDMQQHAACDPPLTLEFVLPLRILIQLMVFITLIQKMKIN</sequence>
<dbReference type="OrthoDB" id="10017160at2759"/>
<name>A0A4C1TUC7_EUMVA</name>
<keyword evidence="1" id="KW-1133">Transmembrane helix</keyword>
<feature type="transmembrane region" description="Helical" evidence="1">
    <location>
        <begin position="119"/>
        <end position="141"/>
    </location>
</feature>
<organism evidence="2 3">
    <name type="scientific">Eumeta variegata</name>
    <name type="common">Bagworm moth</name>
    <name type="synonym">Eumeta japonica</name>
    <dbReference type="NCBI Taxonomy" id="151549"/>
    <lineage>
        <taxon>Eukaryota</taxon>
        <taxon>Metazoa</taxon>
        <taxon>Ecdysozoa</taxon>
        <taxon>Arthropoda</taxon>
        <taxon>Hexapoda</taxon>
        <taxon>Insecta</taxon>
        <taxon>Pterygota</taxon>
        <taxon>Neoptera</taxon>
        <taxon>Endopterygota</taxon>
        <taxon>Lepidoptera</taxon>
        <taxon>Glossata</taxon>
        <taxon>Ditrysia</taxon>
        <taxon>Tineoidea</taxon>
        <taxon>Psychidae</taxon>
        <taxon>Oiketicinae</taxon>
        <taxon>Eumeta</taxon>
    </lineage>
</organism>
<keyword evidence="3" id="KW-1185">Reference proteome</keyword>
<dbReference type="EMBL" id="BGZK01000088">
    <property type="protein sequence ID" value="GBP17600.1"/>
    <property type="molecule type" value="Genomic_DNA"/>
</dbReference>
<proteinExistence type="predicted"/>
<reference evidence="2 3" key="1">
    <citation type="journal article" date="2019" name="Commun. Biol.">
        <title>The bagworm genome reveals a unique fibroin gene that provides high tensile strength.</title>
        <authorList>
            <person name="Kono N."/>
            <person name="Nakamura H."/>
            <person name="Ohtoshi R."/>
            <person name="Tomita M."/>
            <person name="Numata K."/>
            <person name="Arakawa K."/>
        </authorList>
    </citation>
    <scope>NUCLEOTIDE SEQUENCE [LARGE SCALE GENOMIC DNA]</scope>
</reference>
<evidence type="ECO:0000256" key="1">
    <source>
        <dbReference type="SAM" id="Phobius"/>
    </source>
</evidence>